<dbReference type="STRING" id="1142394.PSMK_01180"/>
<evidence type="ECO:0008006" key="4">
    <source>
        <dbReference type="Google" id="ProtNLM"/>
    </source>
</evidence>
<sequence length="330" mass="34396">MPFPRFRPDKPTARGRKSSGWDPAATLAGLRLLGTAAALAAAVLGWRALEAGLLAHARAEHGAAVGDADVSLRDAPAWVAARPALAARIRAAVAEVVPADPFDGAGLARAAARLAEDPWVAAVAQVRRTPAGIEVEADWREPVALVRARDGYHVVDAGGRRLEGPADRFGTGAGGELLPVIVGVSQPPPARAGDRWAGAEVDAGLSLVARLRGEAFAPQIEAYDVGQRDPRTGRLSLVLRTDAGSVVWGRPADAPFAASEVSTEEKVRRLHQLADAYRGRIDAGGRVIRIYGERMQYDERSEARAATAGAVVGAGGARGLGHPAAYGPAR</sequence>
<proteinExistence type="predicted"/>
<keyword evidence="3" id="KW-1185">Reference proteome</keyword>
<accession>I0IAI9</accession>
<dbReference type="Proteomes" id="UP000007881">
    <property type="component" value="Chromosome"/>
</dbReference>
<feature type="compositionally biased region" description="Basic and acidic residues" evidence="1">
    <location>
        <begin position="1"/>
        <end position="12"/>
    </location>
</feature>
<dbReference type="KEGG" id="phm:PSMK_01180"/>
<dbReference type="HOGENOM" id="CLU_841591_0_0_0"/>
<dbReference type="EMBL" id="AP012338">
    <property type="protein sequence ID" value="BAM02277.1"/>
    <property type="molecule type" value="Genomic_DNA"/>
</dbReference>
<evidence type="ECO:0000256" key="1">
    <source>
        <dbReference type="SAM" id="MobiDB-lite"/>
    </source>
</evidence>
<dbReference type="eggNOG" id="COG1589">
    <property type="taxonomic scope" value="Bacteria"/>
</dbReference>
<dbReference type="RefSeq" id="WP_014435497.1">
    <property type="nucleotide sequence ID" value="NC_017080.1"/>
</dbReference>
<organism evidence="2 3">
    <name type="scientific">Phycisphaera mikurensis (strain NBRC 102666 / KCTC 22515 / FYK2301M01)</name>
    <dbReference type="NCBI Taxonomy" id="1142394"/>
    <lineage>
        <taxon>Bacteria</taxon>
        <taxon>Pseudomonadati</taxon>
        <taxon>Planctomycetota</taxon>
        <taxon>Phycisphaerae</taxon>
        <taxon>Phycisphaerales</taxon>
        <taxon>Phycisphaeraceae</taxon>
        <taxon>Phycisphaera</taxon>
    </lineage>
</organism>
<gene>
    <name evidence="2" type="ordered locus">PSMK_01180</name>
</gene>
<reference evidence="2 3" key="1">
    <citation type="submission" date="2012-02" db="EMBL/GenBank/DDBJ databases">
        <title>Complete genome sequence of Phycisphaera mikurensis NBRC 102666.</title>
        <authorList>
            <person name="Ankai A."/>
            <person name="Hosoyama A."/>
            <person name="Terui Y."/>
            <person name="Sekine M."/>
            <person name="Fukai R."/>
            <person name="Kato Y."/>
            <person name="Nakamura S."/>
            <person name="Yamada-Narita S."/>
            <person name="Kawakoshi A."/>
            <person name="Fukunaga Y."/>
            <person name="Yamazaki S."/>
            <person name="Fujita N."/>
        </authorList>
    </citation>
    <scope>NUCLEOTIDE SEQUENCE [LARGE SCALE GENOMIC DNA]</scope>
    <source>
        <strain evidence="3">NBRC 102666 / KCTC 22515 / FYK2301M01</strain>
    </source>
</reference>
<dbReference type="AlphaFoldDB" id="I0IAI9"/>
<name>I0IAI9_PHYMF</name>
<feature type="region of interest" description="Disordered" evidence="1">
    <location>
        <begin position="1"/>
        <end position="20"/>
    </location>
</feature>
<dbReference type="OrthoDB" id="287558at2"/>
<evidence type="ECO:0000313" key="3">
    <source>
        <dbReference type="Proteomes" id="UP000007881"/>
    </source>
</evidence>
<protein>
    <recommendedName>
        <fullName evidence="4">POTRA domain-containing protein</fullName>
    </recommendedName>
</protein>
<evidence type="ECO:0000313" key="2">
    <source>
        <dbReference type="EMBL" id="BAM02277.1"/>
    </source>
</evidence>